<dbReference type="Proteomes" id="UP000242146">
    <property type="component" value="Unassembled WGS sequence"/>
</dbReference>
<dbReference type="Pfam" id="PF00172">
    <property type="entry name" value="Zn_clus"/>
    <property type="match status" value="2"/>
</dbReference>
<dbReference type="OrthoDB" id="39175at2759"/>
<dbReference type="EMBL" id="MCGT01000040">
    <property type="protein sequence ID" value="ORX45860.1"/>
    <property type="molecule type" value="Genomic_DNA"/>
</dbReference>
<evidence type="ECO:0000313" key="8">
    <source>
        <dbReference type="EMBL" id="ORX45860.1"/>
    </source>
</evidence>
<gene>
    <name evidence="8" type="ORF">DM01DRAFT_1339822</name>
</gene>
<dbReference type="PROSITE" id="PS00463">
    <property type="entry name" value="ZN2_CY6_FUNGAL_1"/>
    <property type="match status" value="1"/>
</dbReference>
<feature type="region of interest" description="Disordered" evidence="6">
    <location>
        <begin position="298"/>
        <end position="340"/>
    </location>
</feature>
<dbReference type="GO" id="GO:0008270">
    <property type="term" value="F:zinc ion binding"/>
    <property type="evidence" value="ECO:0007669"/>
    <property type="project" value="InterPro"/>
</dbReference>
<organism evidence="8 9">
    <name type="scientific">Hesseltinella vesiculosa</name>
    <dbReference type="NCBI Taxonomy" id="101127"/>
    <lineage>
        <taxon>Eukaryota</taxon>
        <taxon>Fungi</taxon>
        <taxon>Fungi incertae sedis</taxon>
        <taxon>Mucoromycota</taxon>
        <taxon>Mucoromycotina</taxon>
        <taxon>Mucoromycetes</taxon>
        <taxon>Mucorales</taxon>
        <taxon>Cunninghamellaceae</taxon>
        <taxon>Hesseltinella</taxon>
    </lineage>
</organism>
<feature type="compositionally biased region" description="Low complexity" evidence="6">
    <location>
        <begin position="319"/>
        <end position="340"/>
    </location>
</feature>
<evidence type="ECO:0000256" key="3">
    <source>
        <dbReference type="ARBA" id="ARBA00023015"/>
    </source>
</evidence>
<sequence length="894" mass="99992">MSDESNALPMQTQQEPATKQPSKPDTNKNDANLNAACYRCRGFRHACDRKRPSCTRCAKRGLNCTYPEAAPTLKKLQKATETLGDRIKKFSDRLKTGEGMPTISLQRLARVQTPGLADPSQPSALAAPSPDTLSIRSFLSDSSEPTLEGRSPPARPLIHLKKKKRVILTTHFSVYPCSKCFKDLQQCDLSLPHCSRCEANGFECVYTKTEPKANHVSQVLNTMNKMMDQWQESIDKMAKDFAQKTRDFSARANHSLKIKPMQPFAWKITSTNKGLSMESSVNSYNDLSTLVDQFKRSLNISPKHPDTEADGDGQKRAGTPTTNTTSPATPGSSPMSYCPSSYSEMSESAAGVELELDDTSSITSSTFSFAIWSAWAHPTHAMPQDYPIDITQDLTDNLVELFCRTPCCSAIRLPFIDLADFLARYRDPDPAKRPATVLVYAISAMAARNAFQLHIWSKRPAFEAPQYNMGKALSLAYTLRGRELLADCFDEPSMDHCQAAFILSYSNQQNGFPGVIYIYEWIAYTMAQNLGLYDPHRELTQQERMLVWSLYYYNTWYRVLQGGPSLAGHDSPFYPKCPLPDIPPIPAGADTPSPNTLSSVESTSGQSPPATSLASDTTLIASDHGKERQGSPSSSDDHGDAIYYYVSALWVYQIDLQLMREQLMARLVTSQQQSAAGKSDPTLAQDLLAMQAELDHFYHQRLPPAWRNLSILTQDDLPKDDSKKADTSAQLGSANYDMHAQPHSVDCNSFGQYCVLYFHCYYYINVILLYQTFFPSDRIPTADFAVQSLHVCMNACANVTRILEIMANRYAECNVPLITFIFANLVHVKLLNYNQDVSYQAFAIYHLQKSVDIAKASSNYTYDFELSRTFVNLMEQDIQQRLQALNLPPLNAST</sequence>
<evidence type="ECO:0000256" key="1">
    <source>
        <dbReference type="ARBA" id="ARBA00004123"/>
    </source>
</evidence>
<keyword evidence="4" id="KW-0804">Transcription</keyword>
<evidence type="ECO:0000256" key="4">
    <source>
        <dbReference type="ARBA" id="ARBA00023163"/>
    </source>
</evidence>
<dbReference type="PROSITE" id="PS50048">
    <property type="entry name" value="ZN2_CY6_FUNGAL_2"/>
    <property type="match status" value="2"/>
</dbReference>
<evidence type="ECO:0000259" key="7">
    <source>
        <dbReference type="PROSITE" id="PS50048"/>
    </source>
</evidence>
<dbReference type="GO" id="GO:0005634">
    <property type="term" value="C:nucleus"/>
    <property type="evidence" value="ECO:0007669"/>
    <property type="project" value="UniProtKB-SubCell"/>
</dbReference>
<feature type="compositionally biased region" description="Basic and acidic residues" evidence="6">
    <location>
        <begin position="303"/>
        <end position="315"/>
    </location>
</feature>
<feature type="region of interest" description="Disordered" evidence="6">
    <location>
        <begin position="584"/>
        <end position="613"/>
    </location>
</feature>
<reference evidence="8 9" key="1">
    <citation type="submission" date="2016-07" db="EMBL/GenBank/DDBJ databases">
        <title>Pervasive Adenine N6-methylation of Active Genes in Fungi.</title>
        <authorList>
            <consortium name="DOE Joint Genome Institute"/>
            <person name="Mondo S.J."/>
            <person name="Dannebaum R.O."/>
            <person name="Kuo R.C."/>
            <person name="Labutti K."/>
            <person name="Haridas S."/>
            <person name="Kuo A."/>
            <person name="Salamov A."/>
            <person name="Ahrendt S.R."/>
            <person name="Lipzen A."/>
            <person name="Sullivan W."/>
            <person name="Andreopoulos W.B."/>
            <person name="Clum A."/>
            <person name="Lindquist E."/>
            <person name="Daum C."/>
            <person name="Ramamoorthy G.K."/>
            <person name="Gryganskyi A."/>
            <person name="Culley D."/>
            <person name="Magnuson J.K."/>
            <person name="James T.Y."/>
            <person name="O'Malley M.A."/>
            <person name="Stajich J.E."/>
            <person name="Spatafora J.W."/>
            <person name="Visel A."/>
            <person name="Grigoriev I.V."/>
        </authorList>
    </citation>
    <scope>NUCLEOTIDE SEQUENCE [LARGE SCALE GENOMIC DNA]</scope>
    <source>
        <strain evidence="8 9">NRRL 3301</strain>
    </source>
</reference>
<dbReference type="SUPFAM" id="SSF57701">
    <property type="entry name" value="Zn2/Cys6 DNA-binding domain"/>
    <property type="match status" value="2"/>
</dbReference>
<keyword evidence="2" id="KW-0479">Metal-binding</keyword>
<dbReference type="PANTHER" id="PTHR47338">
    <property type="entry name" value="ZN(II)2CYS6 TRANSCRIPTION FACTOR (EUROFUNG)-RELATED"/>
    <property type="match status" value="1"/>
</dbReference>
<keyword evidence="5" id="KW-0539">Nucleus</keyword>
<comment type="caution">
    <text evidence="8">The sequence shown here is derived from an EMBL/GenBank/DDBJ whole genome shotgun (WGS) entry which is preliminary data.</text>
</comment>
<dbReference type="STRING" id="101127.A0A1X2G5V5"/>
<dbReference type="InterPro" id="IPR001138">
    <property type="entry name" value="Zn2Cys6_DnaBD"/>
</dbReference>
<dbReference type="AlphaFoldDB" id="A0A1X2G5V5"/>
<protein>
    <recommendedName>
        <fullName evidence="7">Zn(2)-C6 fungal-type domain-containing protein</fullName>
    </recommendedName>
</protein>
<dbReference type="CDD" id="cd12148">
    <property type="entry name" value="fungal_TF_MHR"/>
    <property type="match status" value="1"/>
</dbReference>
<feature type="region of interest" description="Disordered" evidence="6">
    <location>
        <begin position="1"/>
        <end position="30"/>
    </location>
</feature>
<evidence type="ECO:0000256" key="2">
    <source>
        <dbReference type="ARBA" id="ARBA00022723"/>
    </source>
</evidence>
<dbReference type="InterPro" id="IPR050815">
    <property type="entry name" value="TF_fung"/>
</dbReference>
<evidence type="ECO:0000313" key="9">
    <source>
        <dbReference type="Proteomes" id="UP000242146"/>
    </source>
</evidence>
<proteinExistence type="predicted"/>
<evidence type="ECO:0000256" key="6">
    <source>
        <dbReference type="SAM" id="MobiDB-lite"/>
    </source>
</evidence>
<dbReference type="GO" id="GO:0000981">
    <property type="term" value="F:DNA-binding transcription factor activity, RNA polymerase II-specific"/>
    <property type="evidence" value="ECO:0007669"/>
    <property type="project" value="InterPro"/>
</dbReference>
<dbReference type="InterPro" id="IPR036864">
    <property type="entry name" value="Zn2-C6_fun-type_DNA-bd_sf"/>
</dbReference>
<feature type="domain" description="Zn(2)-C6 fungal-type" evidence="7">
    <location>
        <begin position="176"/>
        <end position="206"/>
    </location>
</feature>
<dbReference type="PANTHER" id="PTHR47338:SF5">
    <property type="entry name" value="ZN(II)2CYS6 TRANSCRIPTION FACTOR (EUROFUNG)"/>
    <property type="match status" value="1"/>
</dbReference>
<dbReference type="CDD" id="cd00067">
    <property type="entry name" value="GAL4"/>
    <property type="match status" value="2"/>
</dbReference>
<feature type="domain" description="Zn(2)-C6 fungal-type" evidence="7">
    <location>
        <begin position="36"/>
        <end position="66"/>
    </location>
</feature>
<dbReference type="Gene3D" id="4.10.240.10">
    <property type="entry name" value="Zn(2)-C6 fungal-type DNA-binding domain"/>
    <property type="match status" value="2"/>
</dbReference>
<name>A0A1X2G5V5_9FUNG</name>
<feature type="compositionally biased region" description="Polar residues" evidence="6">
    <location>
        <begin position="593"/>
        <end position="613"/>
    </location>
</feature>
<evidence type="ECO:0000256" key="5">
    <source>
        <dbReference type="ARBA" id="ARBA00023242"/>
    </source>
</evidence>
<dbReference type="SMART" id="SM00066">
    <property type="entry name" value="GAL4"/>
    <property type="match status" value="2"/>
</dbReference>
<comment type="subcellular location">
    <subcellularLocation>
        <location evidence="1">Nucleus</location>
    </subcellularLocation>
</comment>
<keyword evidence="9" id="KW-1185">Reference proteome</keyword>
<accession>A0A1X2G5V5</accession>
<keyword evidence="3" id="KW-0805">Transcription regulation</keyword>